<dbReference type="GO" id="GO:0016740">
    <property type="term" value="F:transferase activity"/>
    <property type="evidence" value="ECO:0007669"/>
    <property type="project" value="UniProtKB-KW"/>
</dbReference>
<dbReference type="EMBL" id="FQVQ01000001">
    <property type="protein sequence ID" value="SHE72686.1"/>
    <property type="molecule type" value="Genomic_DNA"/>
</dbReference>
<dbReference type="OrthoDB" id="9812571at2"/>
<dbReference type="CDD" id="cd04647">
    <property type="entry name" value="LbH_MAT_like"/>
    <property type="match status" value="1"/>
</dbReference>
<dbReference type="Proteomes" id="UP000184147">
    <property type="component" value="Unassembled WGS sequence"/>
</dbReference>
<evidence type="ECO:0000313" key="1">
    <source>
        <dbReference type="EMBL" id="SHE72686.1"/>
    </source>
</evidence>
<dbReference type="InterPro" id="IPR001451">
    <property type="entry name" value="Hexapep"/>
</dbReference>
<dbReference type="InterPro" id="IPR011004">
    <property type="entry name" value="Trimer_LpxA-like_sf"/>
</dbReference>
<dbReference type="Gene3D" id="2.160.10.10">
    <property type="entry name" value="Hexapeptide repeat proteins"/>
    <property type="match status" value="2"/>
</dbReference>
<sequence>MIKSIFQKLLHKSGKEYQIDSRIPSGLFYLTLYQRFVMLLRGLWKTRRKVFIGAGTSLHHVKNIHFGQSVTIDRHCVIDGYASEPIQLGDCVKIGAFSTVSSTSHLSKLGIGLKMGNHSAVGMFTEFGAAGGIVIGSNVIMGSYVSFHSENHNFADPDIPIRLQGVTSKGITIGDNVWVGAKVTFLDGCRVGNHCVVAAGAVVNGEYPDHCVIGGVPAKVLKMLQP</sequence>
<accession>A0A1M4VUK9</accession>
<dbReference type="Pfam" id="PF00132">
    <property type="entry name" value="Hexapep"/>
    <property type="match status" value="1"/>
</dbReference>
<reference evidence="1 2" key="1">
    <citation type="submission" date="2016-11" db="EMBL/GenBank/DDBJ databases">
        <authorList>
            <person name="Jaros S."/>
            <person name="Januszkiewicz K."/>
            <person name="Wedrychowicz H."/>
        </authorList>
    </citation>
    <scope>NUCLEOTIDE SEQUENCE [LARGE SCALE GENOMIC DNA]</scope>
    <source>
        <strain evidence="1 2">DSM 25660</strain>
    </source>
</reference>
<name>A0A1M4VUK9_9FLAO</name>
<dbReference type="AlphaFoldDB" id="A0A1M4VUK9"/>
<dbReference type="RefSeq" id="WP_073360273.1">
    <property type="nucleotide sequence ID" value="NZ_FQVQ01000001.1"/>
</dbReference>
<dbReference type="SUPFAM" id="SSF51161">
    <property type="entry name" value="Trimeric LpxA-like enzymes"/>
    <property type="match status" value="2"/>
</dbReference>
<dbReference type="STRING" id="1124188.SAMN05444377_10164"/>
<dbReference type="PANTHER" id="PTHR23416">
    <property type="entry name" value="SIALIC ACID SYNTHASE-RELATED"/>
    <property type="match status" value="1"/>
</dbReference>
<organism evidence="1 2">
    <name type="scientific">Flavobacterium fontis</name>
    <dbReference type="NCBI Taxonomy" id="1124188"/>
    <lineage>
        <taxon>Bacteria</taxon>
        <taxon>Pseudomonadati</taxon>
        <taxon>Bacteroidota</taxon>
        <taxon>Flavobacteriia</taxon>
        <taxon>Flavobacteriales</taxon>
        <taxon>Flavobacteriaceae</taxon>
        <taxon>Flavobacterium</taxon>
    </lineage>
</organism>
<gene>
    <name evidence="1" type="ORF">SAMN05444377_10164</name>
</gene>
<keyword evidence="2" id="KW-1185">Reference proteome</keyword>
<protein>
    <submittedName>
        <fullName evidence="1">Acetyltransferase (Isoleucine patch superfamily)</fullName>
    </submittedName>
</protein>
<proteinExistence type="predicted"/>
<keyword evidence="1" id="KW-0808">Transferase</keyword>
<evidence type="ECO:0000313" key="2">
    <source>
        <dbReference type="Proteomes" id="UP000184147"/>
    </source>
</evidence>
<dbReference type="InterPro" id="IPR051159">
    <property type="entry name" value="Hexapeptide_acetyltransf"/>
</dbReference>